<feature type="region of interest" description="Disordered" evidence="2">
    <location>
        <begin position="1329"/>
        <end position="1353"/>
    </location>
</feature>
<organism evidence="4 5">
    <name type="scientific">Glossina palpalis gambiensis</name>
    <dbReference type="NCBI Taxonomy" id="67801"/>
    <lineage>
        <taxon>Eukaryota</taxon>
        <taxon>Metazoa</taxon>
        <taxon>Ecdysozoa</taxon>
        <taxon>Arthropoda</taxon>
        <taxon>Hexapoda</taxon>
        <taxon>Insecta</taxon>
        <taxon>Pterygota</taxon>
        <taxon>Neoptera</taxon>
        <taxon>Endopterygota</taxon>
        <taxon>Diptera</taxon>
        <taxon>Brachycera</taxon>
        <taxon>Muscomorpha</taxon>
        <taxon>Hippoboscoidea</taxon>
        <taxon>Glossinidae</taxon>
        <taxon>Glossina</taxon>
    </lineage>
</organism>
<sequence>MGTKSPGGPQRCRLILKQCLSIQLTKPGHTPEDFWMYDSGYMIFQNFLAANAQCWWNGPLTAATRGLKYAGHVAPGMLLITGEPCALEVIRGAYARSVLKAPATYLINSVELFTLSNEDLEKRLNKAQGREINDEERKRQTRSWERLNEMKSKLIERQDGRRLKGGANPNIWDIMIRAAAELDEVVGGGSYDYEDDYDDSSSCPSPGDISYDESYEENFNPDAVILATSTPVESTSGAANVTYNADAARNVRPNETYTASPGATVRSATFTRNATYSSPRGAVRSTSRSYVQCPPRAANQTYKVNTPEAKALAESPAQSNQTYAVPSDRTYSAPNDRTYNVPRERTFNVAKDRTYAVPGDRTFNVPLDQTYVHGLDRTYPRAYSCPAGQRTYNVTPGSGSGSSYESPTLYSPSLSPEGVTPPRATPPPQFGSTGGSGTQGFLYQSTPVQRYRNYTEYCMRFGTDGCNETGNSISVENYDANSGMVQAASRTYNIPRVADATYAVPRAGDATYTAARAGDGVCRCPGNPQARDATYNVGASPSPHVQGFAGGAAAQAVPANTPACPHAGDAGYANTPRRASPTSNVVRDIEDCIVTPIIQGQFTPLHEAICDVIMDLTTVGHSATIENVRNHLEVSFPHMTTPSVEVVYDTLAQLMQEQKIYQTAKGYFILTPERRRSRSRPRSHHNGCTDLDESLNNGPQEVRTILMTNVEALHSLYGEISTERDGDLTHQCIQTNLADVICGGNSNDKILYPRTSKRRSSSFPTPRSLERRHSLRLFGSSKRLQRCSSTRSLSKAYAQTLHNTDSSSSEYQSTDSSSPKKGSLLSRLFRRSGRNKSRQLETYSAQFPPVEWFNSKAVHLHSVGTQTADHDLPTIRTLSNSTFYDGLELSQRSLTLPRRHRRQLSSESTFLISSRDCSPIRRRSPVYSSSSLPRSTQSIPATANNTTKGAITNTTNSFSARLSNPYKCPNTQKSGQISRHILEHSPSRSTNSSKMMISSNKYQDNKCEQRHLASGPSSLESGKTSTFNSGPSSIESSKASLNNKTSGHSSLDSQRSNSSTTIQPKHQTRSIIMLNGSPRGTPRHQIMRARNAEQASSFNHQPAKTATTPTISNLSANASTTSFTLTPDRTHTLENYESSSAPISNSTSNNSITLKVTTSNDNQNSLPNTKIVVQNTPAQSVITFENSQLTENSSVFIINNETTTNERGEVLRKTLSKHPNPLDTTASTKTSQSLIDQFAENERIQSTNYKTRSSILKENYLKDQYNYNVTDTFDISAVTSSNQSTVQQKLATTKSLYNETTMNNSRKLSVPSTLLTNNSNRLVYKNNVLRGDGSQTVSSNDEKSHDDKPNVEISGSMGNLRFFEKNSRDGLTKAINSNCELNNLRYESTIASSPAKPIKLNSNSSLSGNNLVHILQKNSIGIGSEPNLSQKDNNCVLTADEKSIKKESLNRRFSITKEPSTEEGTDELCNFPSLTDLSFNFTSLAAQKILQGVSLNSIDTLVELNMAAAAAAASVNTTIEKSQNNQNTVCTDYGLV</sequence>
<feature type="compositionally biased region" description="Basic and acidic residues" evidence="2">
    <location>
        <begin position="1340"/>
        <end position="1350"/>
    </location>
</feature>
<feature type="compositionally biased region" description="Polar residues" evidence="2">
    <location>
        <begin position="936"/>
        <end position="952"/>
    </location>
</feature>
<feature type="region of interest" description="Disordered" evidence="2">
    <location>
        <begin position="921"/>
        <end position="952"/>
    </location>
</feature>
<dbReference type="EnsemblMetazoa" id="GPPI038507-RA">
    <property type="protein sequence ID" value="GPPI038507-PA"/>
    <property type="gene ID" value="GPPI038507"/>
</dbReference>
<evidence type="ECO:0000256" key="1">
    <source>
        <dbReference type="SAM" id="Coils"/>
    </source>
</evidence>
<name>A0A1B0BRR7_9MUSC</name>
<dbReference type="STRING" id="67801.A0A1B0BRR7"/>
<keyword evidence="5" id="KW-1185">Reference proteome</keyword>
<feature type="domain" description="Winged helix Storkhead-box1" evidence="3">
    <location>
        <begin position="594"/>
        <end position="672"/>
    </location>
</feature>
<keyword evidence="1" id="KW-0175">Coiled coil</keyword>
<dbReference type="VEuPathDB" id="VectorBase:GPPI038507"/>
<evidence type="ECO:0000259" key="3">
    <source>
        <dbReference type="Pfam" id="PF10264"/>
    </source>
</evidence>
<feature type="compositionally biased region" description="Basic residues" evidence="2">
    <location>
        <begin position="675"/>
        <end position="685"/>
    </location>
</feature>
<dbReference type="GO" id="GO:0005737">
    <property type="term" value="C:cytoplasm"/>
    <property type="evidence" value="ECO:0007669"/>
    <property type="project" value="TreeGrafter"/>
</dbReference>
<feature type="region of interest" description="Disordered" evidence="2">
    <location>
        <begin position="801"/>
        <end position="825"/>
    </location>
</feature>
<proteinExistence type="predicted"/>
<dbReference type="GO" id="GO:0006357">
    <property type="term" value="P:regulation of transcription by RNA polymerase II"/>
    <property type="evidence" value="ECO:0007669"/>
    <property type="project" value="InterPro"/>
</dbReference>
<dbReference type="PANTHER" id="PTHR22437">
    <property type="entry name" value="WINGED HELIX DOMAIN-CONTAINING PROTEIN"/>
    <property type="match status" value="1"/>
</dbReference>
<evidence type="ECO:0000313" key="5">
    <source>
        <dbReference type="Proteomes" id="UP000092460"/>
    </source>
</evidence>
<evidence type="ECO:0000313" key="4">
    <source>
        <dbReference type="EnsemblMetazoa" id="GPPI038507-PA"/>
    </source>
</evidence>
<evidence type="ECO:0000256" key="2">
    <source>
        <dbReference type="SAM" id="MobiDB-lite"/>
    </source>
</evidence>
<dbReference type="PANTHER" id="PTHR22437:SF0">
    <property type="entry name" value="FI21431P1"/>
    <property type="match status" value="1"/>
</dbReference>
<dbReference type="Proteomes" id="UP000092460">
    <property type="component" value="Unassembled WGS sequence"/>
</dbReference>
<dbReference type="GO" id="GO:0000977">
    <property type="term" value="F:RNA polymerase II transcription regulatory region sequence-specific DNA binding"/>
    <property type="evidence" value="ECO:0007669"/>
    <property type="project" value="TreeGrafter"/>
</dbReference>
<feature type="compositionally biased region" description="Low complexity" evidence="2">
    <location>
        <begin position="925"/>
        <end position="935"/>
    </location>
</feature>
<dbReference type="InterPro" id="IPR019391">
    <property type="entry name" value="Storkhead-box_WHD"/>
</dbReference>
<feature type="compositionally biased region" description="Polar residues" evidence="2">
    <location>
        <begin position="404"/>
        <end position="414"/>
    </location>
</feature>
<feature type="compositionally biased region" description="Polar residues" evidence="2">
    <location>
        <begin position="1093"/>
        <end position="1115"/>
    </location>
</feature>
<accession>A0A1B0BRR7</accession>
<dbReference type="EMBL" id="JXJN01019248">
    <property type="status" value="NOT_ANNOTATED_CDS"/>
    <property type="molecule type" value="Genomic_DNA"/>
</dbReference>
<feature type="compositionally biased region" description="Low complexity" evidence="2">
    <location>
        <begin position="806"/>
        <end position="825"/>
    </location>
</feature>
<feature type="region of interest" description="Disordered" evidence="2">
    <location>
        <begin position="1009"/>
        <end position="1115"/>
    </location>
</feature>
<feature type="compositionally biased region" description="Polar residues" evidence="2">
    <location>
        <begin position="316"/>
        <end position="338"/>
    </location>
</feature>
<reference evidence="4" key="2">
    <citation type="submission" date="2020-05" db="UniProtKB">
        <authorList>
            <consortium name="EnsemblMetazoa"/>
        </authorList>
    </citation>
    <scope>IDENTIFICATION</scope>
    <source>
        <strain evidence="4">IAEA</strain>
    </source>
</reference>
<dbReference type="Pfam" id="PF10264">
    <property type="entry name" value="WHD_Storkhead"/>
    <property type="match status" value="1"/>
</dbReference>
<feature type="compositionally biased region" description="Polar residues" evidence="2">
    <location>
        <begin position="1015"/>
        <end position="1065"/>
    </location>
</feature>
<reference evidence="5" key="1">
    <citation type="submission" date="2015-01" db="EMBL/GenBank/DDBJ databases">
        <authorList>
            <person name="Aksoy S."/>
            <person name="Warren W."/>
            <person name="Wilson R.K."/>
        </authorList>
    </citation>
    <scope>NUCLEOTIDE SEQUENCE [LARGE SCALE GENOMIC DNA]</scope>
    <source>
        <strain evidence="5">IAEA</strain>
    </source>
</reference>
<feature type="region of interest" description="Disordered" evidence="2">
    <location>
        <begin position="674"/>
        <end position="694"/>
    </location>
</feature>
<feature type="region of interest" description="Disordered" evidence="2">
    <location>
        <begin position="310"/>
        <end position="339"/>
    </location>
</feature>
<feature type="coiled-coil region" evidence="1">
    <location>
        <begin position="110"/>
        <end position="137"/>
    </location>
</feature>
<feature type="region of interest" description="Disordered" evidence="2">
    <location>
        <begin position="394"/>
        <end position="442"/>
    </location>
</feature>
<dbReference type="GO" id="GO:0005634">
    <property type="term" value="C:nucleus"/>
    <property type="evidence" value="ECO:0007669"/>
    <property type="project" value="TreeGrafter"/>
</dbReference>
<protein>
    <recommendedName>
        <fullName evidence="3">Winged helix Storkhead-box1 domain-containing protein</fullName>
    </recommendedName>
</protein>
<dbReference type="InterPro" id="IPR040126">
    <property type="entry name" value="STOX1/2"/>
</dbReference>